<feature type="region of interest" description="Disordered" evidence="2">
    <location>
        <begin position="1"/>
        <end position="32"/>
    </location>
</feature>
<name>Q17KZ0_AEDAE</name>
<dbReference type="SUPFAM" id="SSF48065">
    <property type="entry name" value="DBL homology domain (DH-domain)"/>
    <property type="match status" value="1"/>
</dbReference>
<dbReference type="SMART" id="SM00325">
    <property type="entry name" value="RhoGEF"/>
    <property type="match status" value="1"/>
</dbReference>
<dbReference type="Pfam" id="PF00621">
    <property type="entry name" value="RhoGEF"/>
    <property type="match status" value="1"/>
</dbReference>
<dbReference type="VEuPathDB" id="VectorBase:AAEL001519"/>
<dbReference type="PhylomeDB" id="Q17KZ0"/>
<protein>
    <submittedName>
        <fullName evidence="4">AAEL001519-PA</fullName>
    </submittedName>
</protein>
<dbReference type="InterPro" id="IPR051336">
    <property type="entry name" value="RhoGEF_Guanine_NuclExch_SF"/>
</dbReference>
<evidence type="ECO:0000313" key="4">
    <source>
        <dbReference type="EMBL" id="EAT47365.1"/>
    </source>
</evidence>
<dbReference type="GO" id="GO:0005085">
    <property type="term" value="F:guanyl-nucleotide exchange factor activity"/>
    <property type="evidence" value="ECO:0007669"/>
    <property type="project" value="UniProtKB-KW"/>
</dbReference>
<dbReference type="Proteomes" id="UP000682892">
    <property type="component" value="Chromosome 1"/>
</dbReference>
<dbReference type="Gene3D" id="1.20.900.10">
    <property type="entry name" value="Dbl homology (DH) domain"/>
    <property type="match status" value="1"/>
</dbReference>
<evidence type="ECO:0000313" key="5">
    <source>
        <dbReference type="Proteomes" id="UP000682892"/>
    </source>
</evidence>
<dbReference type="OMA" id="RGHYTHQ"/>
<dbReference type="PANTHER" id="PTHR22826:SF209">
    <property type="entry name" value="DH DOMAIN-CONTAINING PROTEIN"/>
    <property type="match status" value="1"/>
</dbReference>
<dbReference type="EMBL" id="CH477220">
    <property type="protein sequence ID" value="EAT47365.1"/>
    <property type="molecule type" value="Genomic_DNA"/>
</dbReference>
<evidence type="ECO:0000256" key="2">
    <source>
        <dbReference type="SAM" id="MobiDB-lite"/>
    </source>
</evidence>
<feature type="compositionally biased region" description="Acidic residues" evidence="2">
    <location>
        <begin position="212"/>
        <end position="222"/>
    </location>
</feature>
<dbReference type="PaxDb" id="7159-AAEL001519-PA"/>
<dbReference type="PROSITE" id="PS50010">
    <property type="entry name" value="DH_2"/>
    <property type="match status" value="1"/>
</dbReference>
<reference evidence="4" key="3">
    <citation type="submission" date="2012-09" db="EMBL/GenBank/DDBJ databases">
        <authorList>
            <consortium name="VectorBase"/>
        </authorList>
    </citation>
    <scope>NUCLEOTIDE SEQUENCE</scope>
    <source>
        <strain evidence="4">Liverpool</strain>
    </source>
</reference>
<dbReference type="GO" id="GO:0005737">
    <property type="term" value="C:cytoplasm"/>
    <property type="evidence" value="ECO:0007669"/>
    <property type="project" value="TreeGrafter"/>
</dbReference>
<feature type="region of interest" description="Disordered" evidence="2">
    <location>
        <begin position="204"/>
        <end position="232"/>
    </location>
</feature>
<sequence length="956" mass="111511">MSAGFRSPSELLKTREHNGNVEEEEEKPTFFRRSASEKQFSVRKLVHQFENRASHRFERISERFSSKRKKFTHAKKDADSSGAISTNTAAAEAEKPSSTALWYLPSDKITEDNEEWASADDGEKREDDYEEDLIPDASDICDCWNEFIYLQLSKENAEFLNSYDSDFEEDCDETSAEASNTIISLKWPGDVVHYIVHGYYQPTDQGNQQLEQDVDDDDEFSESDGSSFSDEEILVEPEEKDSKLSYLINELIETESNYINALERGIAAYIHNVFETDPTPIELKNMKYHLFGNIEFIHKFHKTIFLPKLMACGKDVQKLAKVFCQYLENDSFYGYVLYALYNTKSQRLCEQLAKFFESQQNCSGDKLGVKSFILQPIQRLPRYKILLENIAKALRSSESVSGDESSTQLNAVLGAKQMMESFITIMNESMAVVEIMECKEPDDDEVELGFGVPKPATILREQNSKTQYIFLYPRDSENMKKVKPINLLHQGKFKKSFPVFFNDLRLDRQYKGKLFMFERCIFYTEELKTKQLSYRGHFSHQEVSYDFSNLQILRIISKKDAHHSIEVKINIQIPETNLAVIVELLRSIILKRERKESFVMESKELTMIGHSVTKRFPSIRSSFSSNASGSSCWSTLEDNQFEDSTSIDCSAQMMNSGNETSFNQIVNFIQYYEKALEDNIKFYIYSQSNDVRSRLIDLTEVLGEMLKTQQDINYRLVEENLYRNSELSLTHFCDTFHDSIKRSEFDVFLRYVQHFKAAENVLMTYENYCTGLPKPENMIFLSVDAFLHLPVDTVEEITLRNTLLDYKISYVRNQLLLLRQRVNENYYIRQHIMDVNFLQEIELVQYSEIIKLDGSYANYRLFLMKTGLLCMKIKQDMPETYSSVTLYYPYTKTTARNSHRSGKRWTAYLDGRRTTLIFEDKQKRHAFNERYSTLAEQMRQREGVTKKSFFSLFETS</sequence>
<dbReference type="InterPro" id="IPR000219">
    <property type="entry name" value="DH_dom"/>
</dbReference>
<keyword evidence="1" id="KW-0344">Guanine-nucleotide releasing factor</keyword>
<feature type="region of interest" description="Disordered" evidence="2">
    <location>
        <begin position="112"/>
        <end position="131"/>
    </location>
</feature>
<dbReference type="HOGENOM" id="CLU_009219_0_0_1"/>
<feature type="region of interest" description="Disordered" evidence="2">
    <location>
        <begin position="66"/>
        <end position="96"/>
    </location>
</feature>
<dbReference type="PANTHER" id="PTHR22826">
    <property type="entry name" value="RHO GUANINE EXCHANGE FACTOR-RELATED"/>
    <property type="match status" value="1"/>
</dbReference>
<reference evidence="4" key="1">
    <citation type="submission" date="2005-10" db="EMBL/GenBank/DDBJ databases">
        <authorList>
            <person name="Loftus B.J."/>
            <person name="Nene V.M."/>
            <person name="Hannick L.I."/>
            <person name="Bidwell S."/>
            <person name="Haas B."/>
            <person name="Amedeo P."/>
            <person name="Orvis J."/>
            <person name="Wortman J.R."/>
            <person name="White O.R."/>
            <person name="Salzberg S."/>
            <person name="Shumway M."/>
            <person name="Koo H."/>
            <person name="Zhao Y."/>
            <person name="Holmes M."/>
            <person name="Miller J."/>
            <person name="Schatz M."/>
            <person name="Pop M."/>
            <person name="Pai G."/>
            <person name="Utterback T."/>
            <person name="Rogers Y.-H."/>
            <person name="Kravitz S."/>
            <person name="Fraser C.M."/>
        </authorList>
    </citation>
    <scope>NUCLEOTIDE SEQUENCE</scope>
    <source>
        <strain evidence="4">Liverpool</strain>
    </source>
</reference>
<dbReference type="InterPro" id="IPR035899">
    <property type="entry name" value="DBL_dom_sf"/>
</dbReference>
<reference evidence="4" key="2">
    <citation type="journal article" date="2007" name="Science">
        <title>Genome sequence of Aedes aegypti, a major arbovirus vector.</title>
        <authorList>
            <person name="Nene V."/>
            <person name="Wortman J.R."/>
            <person name="Lawson D."/>
            <person name="Haas B."/>
            <person name="Kodira C."/>
            <person name="Tu Z.J."/>
            <person name="Loftus B."/>
            <person name="Xi Z."/>
            <person name="Megy K."/>
            <person name="Grabherr M."/>
            <person name="Ren Q."/>
            <person name="Zdobnov E.M."/>
            <person name="Lobo N.F."/>
            <person name="Campbell K.S."/>
            <person name="Brown S.E."/>
            <person name="Bonaldo M.F."/>
            <person name="Zhu J."/>
            <person name="Sinkins S.P."/>
            <person name="Hogenkamp D.G."/>
            <person name="Amedeo P."/>
            <person name="Arensburger P."/>
            <person name="Atkinson P.W."/>
            <person name="Bidwell S."/>
            <person name="Biedler J."/>
            <person name="Birney E."/>
            <person name="Bruggner R.V."/>
            <person name="Costas J."/>
            <person name="Coy M.R."/>
            <person name="Crabtree J."/>
            <person name="Crawford M."/>
            <person name="Debruyn B."/>
            <person name="Decaprio D."/>
            <person name="Eiglmeier K."/>
            <person name="Eisenstadt E."/>
            <person name="El-Dorry H."/>
            <person name="Gelbart W.M."/>
            <person name="Gomes S.L."/>
            <person name="Hammond M."/>
            <person name="Hannick L.I."/>
            <person name="Hogan J.R."/>
            <person name="Holmes M.H."/>
            <person name="Jaffe D."/>
            <person name="Johnston J.S."/>
            <person name="Kennedy R.C."/>
            <person name="Koo H."/>
            <person name="Kravitz S."/>
            <person name="Kriventseva E.V."/>
            <person name="Kulp D."/>
            <person name="Labutti K."/>
            <person name="Lee E."/>
            <person name="Li S."/>
            <person name="Lovin D.D."/>
            <person name="Mao C."/>
            <person name="Mauceli E."/>
            <person name="Menck C.F."/>
            <person name="Miller J.R."/>
            <person name="Montgomery P."/>
            <person name="Mori A."/>
            <person name="Nascimento A.L."/>
            <person name="Naveira H.F."/>
            <person name="Nusbaum C."/>
            <person name="O'leary S."/>
            <person name="Orvis J."/>
            <person name="Pertea M."/>
            <person name="Quesneville H."/>
            <person name="Reidenbach K.R."/>
            <person name="Rogers Y.H."/>
            <person name="Roth C.W."/>
            <person name="Schneider J.R."/>
            <person name="Schatz M."/>
            <person name="Shumway M."/>
            <person name="Stanke M."/>
            <person name="Stinson E.O."/>
            <person name="Tubio J.M."/>
            <person name="Vanzee J.P."/>
            <person name="Verjovski-Almeida S."/>
            <person name="Werner D."/>
            <person name="White O."/>
            <person name="Wyder S."/>
            <person name="Zeng Q."/>
            <person name="Zhao Q."/>
            <person name="Zhao Y."/>
            <person name="Hill C.A."/>
            <person name="Raikhel A.S."/>
            <person name="Soares M.B."/>
            <person name="Knudson D.L."/>
            <person name="Lee N.H."/>
            <person name="Galagan J."/>
            <person name="Salzberg S.L."/>
            <person name="Paulsen I.T."/>
            <person name="Dimopoulos G."/>
            <person name="Collins F.H."/>
            <person name="Birren B."/>
            <person name="Fraser-Liggett C.M."/>
            <person name="Severson D.W."/>
        </authorList>
    </citation>
    <scope>NUCLEOTIDE SEQUENCE [LARGE SCALE GENOMIC DNA]</scope>
    <source>
        <strain evidence="4">Liverpool</strain>
    </source>
</reference>
<feature type="domain" description="DH" evidence="3">
    <location>
        <begin position="243"/>
        <end position="429"/>
    </location>
</feature>
<evidence type="ECO:0000259" key="3">
    <source>
        <dbReference type="PROSITE" id="PS50010"/>
    </source>
</evidence>
<dbReference type="eggNOG" id="KOG0689">
    <property type="taxonomic scope" value="Eukaryota"/>
</dbReference>
<accession>Q17KZ0</accession>
<gene>
    <name evidence="4" type="ORF">AaeL_AAEL001519</name>
</gene>
<evidence type="ECO:0000256" key="1">
    <source>
        <dbReference type="ARBA" id="ARBA00022658"/>
    </source>
</evidence>
<organism evidence="4 5">
    <name type="scientific">Aedes aegypti</name>
    <name type="common">Yellowfever mosquito</name>
    <name type="synonym">Culex aegypti</name>
    <dbReference type="NCBI Taxonomy" id="7159"/>
    <lineage>
        <taxon>Eukaryota</taxon>
        <taxon>Metazoa</taxon>
        <taxon>Ecdysozoa</taxon>
        <taxon>Arthropoda</taxon>
        <taxon>Hexapoda</taxon>
        <taxon>Insecta</taxon>
        <taxon>Pterygota</taxon>
        <taxon>Neoptera</taxon>
        <taxon>Endopterygota</taxon>
        <taxon>Diptera</taxon>
        <taxon>Nematocera</taxon>
        <taxon>Culicoidea</taxon>
        <taxon>Culicidae</taxon>
        <taxon>Culicinae</taxon>
        <taxon>Aedini</taxon>
        <taxon>Aedes</taxon>
        <taxon>Stegomyia</taxon>
    </lineage>
</organism>
<dbReference type="AlphaFoldDB" id="Q17KZ0"/>
<proteinExistence type="predicted"/>